<protein>
    <recommendedName>
        <fullName evidence="4">PepSY domain-containing protein</fullName>
    </recommendedName>
</protein>
<evidence type="ECO:0000256" key="1">
    <source>
        <dbReference type="SAM" id="MobiDB-lite"/>
    </source>
</evidence>
<organism evidence="2 3">
    <name type="scientific">Streptomyces autolyticus</name>
    <dbReference type="NCBI Taxonomy" id="75293"/>
    <lineage>
        <taxon>Bacteria</taxon>
        <taxon>Bacillati</taxon>
        <taxon>Actinomycetota</taxon>
        <taxon>Actinomycetes</taxon>
        <taxon>Kitasatosporales</taxon>
        <taxon>Streptomycetaceae</taxon>
        <taxon>Streptomyces</taxon>
    </lineage>
</organism>
<name>A0ABN4W7N9_9ACTN</name>
<gene>
    <name evidence="2" type="ORF">BV401_25460</name>
</gene>
<dbReference type="Proteomes" id="UP000187851">
    <property type="component" value="Chromosome"/>
</dbReference>
<feature type="compositionally biased region" description="Basic and acidic residues" evidence="1">
    <location>
        <begin position="25"/>
        <end position="53"/>
    </location>
</feature>
<evidence type="ECO:0008006" key="4">
    <source>
        <dbReference type="Google" id="ProtNLM"/>
    </source>
</evidence>
<reference evidence="2 3" key="1">
    <citation type="journal article" date="2017" name="J. Biotechnol.">
        <title>The complete genome sequence of Streptomyces autolyticus CGMCC 0516, the producer of geldanamycin, autolytimycin, reblastatin and elaiophylin.</title>
        <authorList>
            <person name="Yin M."/>
            <person name="Jiang M."/>
            <person name="Ren Z."/>
            <person name="Dong Y."/>
            <person name="Lu T."/>
        </authorList>
    </citation>
    <scope>NUCLEOTIDE SEQUENCE [LARGE SCALE GENOMIC DNA]</scope>
    <source>
        <strain evidence="2 3">CGMCC0516</strain>
    </source>
</reference>
<dbReference type="EMBL" id="CP019458">
    <property type="protein sequence ID" value="AQA13274.1"/>
    <property type="molecule type" value="Genomic_DNA"/>
</dbReference>
<accession>A0ABN4W7N9</accession>
<keyword evidence="3" id="KW-1185">Reference proteome</keyword>
<feature type="region of interest" description="Disordered" evidence="1">
    <location>
        <begin position="18"/>
        <end position="60"/>
    </location>
</feature>
<evidence type="ECO:0000313" key="2">
    <source>
        <dbReference type="EMBL" id="AQA13274.1"/>
    </source>
</evidence>
<sequence length="60" mass="6601">MEVECDHTITTVFIDPDTGCVLGTEQERDDDHGDHGKQGKQDDHGDRKGKDGYSRPSVTA</sequence>
<evidence type="ECO:0000313" key="3">
    <source>
        <dbReference type="Proteomes" id="UP000187851"/>
    </source>
</evidence>
<proteinExistence type="predicted"/>